<dbReference type="Proteomes" id="UP001460888">
    <property type="component" value="Unassembled WGS sequence"/>
</dbReference>
<dbReference type="EMBL" id="APND01000001">
    <property type="protein sequence ID" value="MES1927597.1"/>
    <property type="molecule type" value="Genomic_DNA"/>
</dbReference>
<sequence length="191" mass="22043">MITELLAPFGLGFLGGWLRDVWREAIGNRRAHLLVQREQVEKLAESLLVFHSAFKAEHRALERTLQKLPGAQEPSRVIRDDEYAAVEVLVELYFDDPERDQLEKISQVLAQYDHELEDPLVQLALDNRSEYNEAAENFVALASDMHTEVYVFVDLLKARAQKLRAEMSGDSFGIVSVSKRYARKLTFWRRP</sequence>
<keyword evidence="2" id="KW-1185">Reference proteome</keyword>
<organism evidence="1 2">
    <name type="scientific">Salinisphaera dokdonensis CL-ES53</name>
    <dbReference type="NCBI Taxonomy" id="1304272"/>
    <lineage>
        <taxon>Bacteria</taxon>
        <taxon>Pseudomonadati</taxon>
        <taxon>Pseudomonadota</taxon>
        <taxon>Gammaproteobacteria</taxon>
        <taxon>Salinisphaerales</taxon>
        <taxon>Salinisphaeraceae</taxon>
        <taxon>Salinisphaera</taxon>
    </lineage>
</organism>
<dbReference type="RefSeq" id="WP_353108216.1">
    <property type="nucleotide sequence ID" value="NZ_APND01000001.1"/>
</dbReference>
<comment type="caution">
    <text evidence="1">The sequence shown here is derived from an EMBL/GenBank/DDBJ whole genome shotgun (WGS) entry which is preliminary data.</text>
</comment>
<reference evidence="1 2" key="1">
    <citation type="submission" date="2013-03" db="EMBL/GenBank/DDBJ databases">
        <title>Salinisphaera dokdonensis CL-ES53 Genome Sequencing.</title>
        <authorList>
            <person name="Li C."/>
            <person name="Lai Q."/>
            <person name="Shao Z."/>
        </authorList>
    </citation>
    <scope>NUCLEOTIDE SEQUENCE [LARGE SCALE GENOMIC DNA]</scope>
    <source>
        <strain evidence="1 2">CL-ES53</strain>
    </source>
</reference>
<name>A0ABV2AWI5_9GAMM</name>
<gene>
    <name evidence="1" type="ORF">SADO_00035</name>
</gene>
<evidence type="ECO:0000313" key="2">
    <source>
        <dbReference type="Proteomes" id="UP001460888"/>
    </source>
</evidence>
<protein>
    <submittedName>
        <fullName evidence="1">Uncharacterized protein</fullName>
    </submittedName>
</protein>
<evidence type="ECO:0000313" key="1">
    <source>
        <dbReference type="EMBL" id="MES1927597.1"/>
    </source>
</evidence>
<proteinExistence type="predicted"/>
<accession>A0ABV2AWI5</accession>